<evidence type="ECO:0000313" key="6">
    <source>
        <dbReference type="EMBL" id="AIN87814.1"/>
    </source>
</evidence>
<keyword evidence="3" id="KW-0813">Transport</keyword>
<dbReference type="GO" id="GO:0030975">
    <property type="term" value="F:thiamine binding"/>
    <property type="evidence" value="ECO:0007669"/>
    <property type="project" value="TreeGrafter"/>
</dbReference>
<evidence type="ECO:0000256" key="3">
    <source>
        <dbReference type="ARBA" id="ARBA00022448"/>
    </source>
</evidence>
<dbReference type="GO" id="GO:0030288">
    <property type="term" value="C:outer membrane-bounded periplasmic space"/>
    <property type="evidence" value="ECO:0007669"/>
    <property type="project" value="TreeGrafter"/>
</dbReference>
<proteinExistence type="inferred from homology"/>
<organism evidence="7 8">
    <name type="scientific">Brucella suis</name>
    <dbReference type="NCBI Taxonomy" id="29461"/>
    <lineage>
        <taxon>Bacteria</taxon>
        <taxon>Pseudomonadati</taxon>
        <taxon>Pseudomonadota</taxon>
        <taxon>Alphaproteobacteria</taxon>
        <taxon>Hyphomicrobiales</taxon>
        <taxon>Brucellaceae</taxon>
        <taxon>Brucella/Ochrobactrum group</taxon>
        <taxon>Brucella</taxon>
    </lineage>
</organism>
<evidence type="ECO:0000256" key="5">
    <source>
        <dbReference type="ARBA" id="ARBA00022764"/>
    </source>
</evidence>
<evidence type="ECO:0000256" key="4">
    <source>
        <dbReference type="ARBA" id="ARBA00022729"/>
    </source>
</evidence>
<protein>
    <submittedName>
        <fullName evidence="7">ABC transporter substrate-binding protein</fullName>
    </submittedName>
</protein>
<evidence type="ECO:0000256" key="2">
    <source>
        <dbReference type="ARBA" id="ARBA00008520"/>
    </source>
</evidence>
<dbReference type="KEGG" id="bsw:IY71_07905"/>
<dbReference type="KEGG" id="bsw:IY71_16495"/>
<sequence length="196" mass="22464">MKTFPGPRGLPDTGDRDWWLPAIALMADGVPRDKIFPMDLDRAYKKLDEIKPYISVWWKTGNQVAQIMRDQEVAMTLSYSGRALTAMNEGAPFQLSWNDAIMDTGYFAILKDAPNPEGALKFINYFYGHAEGHPAFIKTANYATHSKDGMALLPPEEQKNYATAPENFKLLMVPDFKWIGENRDMLRERWQNWLAE</sequence>
<dbReference type="Pfam" id="PF13416">
    <property type="entry name" value="SBP_bac_8"/>
    <property type="match status" value="1"/>
</dbReference>
<dbReference type="PANTHER" id="PTHR30006:SF3">
    <property type="entry name" value="THIAMINE-BINDING PERIPLASMIC PROTEIN"/>
    <property type="match status" value="1"/>
</dbReference>
<dbReference type="KEGG" id="bsg:IY72_07645"/>
<dbReference type="InterPro" id="IPR006059">
    <property type="entry name" value="SBP"/>
</dbReference>
<comment type="subcellular location">
    <subcellularLocation>
        <location evidence="1">Periplasm</location>
    </subcellularLocation>
</comment>
<dbReference type="SUPFAM" id="SSF53850">
    <property type="entry name" value="Periplasmic binding protein-like II"/>
    <property type="match status" value="1"/>
</dbReference>
<dbReference type="KEGG" id="bsg:IY72_16510"/>
<dbReference type="GO" id="GO:0030976">
    <property type="term" value="F:thiamine pyrophosphate binding"/>
    <property type="evidence" value="ECO:0007669"/>
    <property type="project" value="TreeGrafter"/>
</dbReference>
<reference evidence="7 8" key="1">
    <citation type="submission" date="2014-07" db="EMBL/GenBank/DDBJ databases">
        <authorList>
            <person name="Ledwaba M.B."/>
            <person name="Mafofo J."/>
            <person name="van Heerden H."/>
        </authorList>
    </citation>
    <scope>NUCLEOTIDE SEQUENCE [LARGE SCALE GENOMIC DNA]</scope>
    <source>
        <strain evidence="7 8">ZW046</strain>
    </source>
</reference>
<dbReference type="AlphaFoldDB" id="A0AAU8QQN8"/>
<dbReference type="Gene3D" id="3.40.190.10">
    <property type="entry name" value="Periplasmic binding protein-like II"/>
    <property type="match status" value="2"/>
</dbReference>
<dbReference type="EMBL" id="CP009097">
    <property type="protein sequence ID" value="AIN89412.1"/>
    <property type="molecule type" value="Genomic_DNA"/>
</dbReference>
<name>A0AAU8QQN8_BRUSS</name>
<dbReference type="Proteomes" id="UP000029248">
    <property type="component" value="Chromosome 2"/>
</dbReference>
<accession>A0AAU8QQN8</accession>
<dbReference type="EMBL" id="CP009096">
    <property type="protein sequence ID" value="AIN87814.1"/>
    <property type="molecule type" value="Genomic_DNA"/>
</dbReference>
<evidence type="ECO:0000313" key="8">
    <source>
        <dbReference type="Proteomes" id="UP000029248"/>
    </source>
</evidence>
<comment type="similarity">
    <text evidence="2">Belongs to the bacterial solute-binding protein 1 family.</text>
</comment>
<dbReference type="Proteomes" id="UP000029248">
    <property type="component" value="Chromosome 1"/>
</dbReference>
<dbReference type="PANTHER" id="PTHR30006">
    <property type="entry name" value="THIAMINE-BINDING PERIPLASMIC PROTEIN-RELATED"/>
    <property type="match status" value="1"/>
</dbReference>
<dbReference type="GO" id="GO:0015888">
    <property type="term" value="P:thiamine transport"/>
    <property type="evidence" value="ECO:0007669"/>
    <property type="project" value="TreeGrafter"/>
</dbReference>
<reference evidence="7 8" key="2">
    <citation type="submission" date="2014-09" db="EMBL/GenBank/DDBJ databases">
        <title>Genome announcement of three Brucella strains isolated from bovine in Zimbabwe.</title>
        <authorList>
            <person name="Ledwaba M.M.B."/>
            <person name="Mafofo J.J."/>
            <person name="van Heerden H.H."/>
        </authorList>
    </citation>
    <scope>NUCLEOTIDE SEQUENCE [LARGE SCALE GENOMIC DNA]</scope>
    <source>
        <strain evidence="7 8">ZW046</strain>
    </source>
</reference>
<gene>
    <name evidence="6" type="ORF">IY72_07645</name>
    <name evidence="7" type="ORF">IY72_16510</name>
</gene>
<evidence type="ECO:0000256" key="1">
    <source>
        <dbReference type="ARBA" id="ARBA00004418"/>
    </source>
</evidence>
<keyword evidence="5" id="KW-0574">Periplasm</keyword>
<keyword evidence="4" id="KW-0732">Signal</keyword>
<evidence type="ECO:0000313" key="7">
    <source>
        <dbReference type="EMBL" id="AIN89412.1"/>
    </source>
</evidence>